<accession>A0A1M6TSC3</accession>
<name>A0A1M6TSC3_9BACL</name>
<sequence>MMSMDIKEVEARKMEELLVSDKPIVTPGLVYAHLERIQPGVAFMDVFIDGEFVGMFGTYDTDLPYALHVGEEYASIERKSKTLKIVLANGTELEVRPLDLIYMHKDKAYDMVMNQIEDWLDTRTLVIMNILKCTTEMHGIEAREKCEIEFYEAVYVSNKQRISELVTQFINEAYKGSFTTSNIIAEISHEGIAFDSVARGHVWTRYRIFPSQS</sequence>
<evidence type="ECO:0000313" key="1">
    <source>
        <dbReference type="EMBL" id="SHK59806.1"/>
    </source>
</evidence>
<evidence type="ECO:0000313" key="2">
    <source>
        <dbReference type="Proteomes" id="UP000184016"/>
    </source>
</evidence>
<proteinExistence type="predicted"/>
<protein>
    <submittedName>
        <fullName evidence="1">Uncharacterized protein</fullName>
    </submittedName>
</protein>
<gene>
    <name evidence="1" type="ORF">SAMN05443507_11760</name>
</gene>
<dbReference type="EMBL" id="FRAF01000017">
    <property type="protein sequence ID" value="SHK59806.1"/>
    <property type="molecule type" value="Genomic_DNA"/>
</dbReference>
<organism evidence="1 2">
    <name type="scientific">Alicyclobacillus tolerans</name>
    <dbReference type="NCBI Taxonomy" id="90970"/>
    <lineage>
        <taxon>Bacteria</taxon>
        <taxon>Bacillati</taxon>
        <taxon>Bacillota</taxon>
        <taxon>Bacilli</taxon>
        <taxon>Bacillales</taxon>
        <taxon>Alicyclobacillaceae</taxon>
        <taxon>Alicyclobacillus</taxon>
    </lineage>
</organism>
<reference evidence="2" key="1">
    <citation type="submission" date="2016-11" db="EMBL/GenBank/DDBJ databases">
        <authorList>
            <person name="Varghese N."/>
            <person name="Submissions S."/>
        </authorList>
    </citation>
    <scope>NUCLEOTIDE SEQUENCE [LARGE SCALE GENOMIC DNA]</scope>
    <source>
        <strain evidence="2">USBA-503</strain>
    </source>
</reference>
<dbReference type="Proteomes" id="UP000184016">
    <property type="component" value="Unassembled WGS sequence"/>
</dbReference>
<dbReference type="AlphaFoldDB" id="A0A1M6TSC3"/>
<keyword evidence="2" id="KW-1185">Reference proteome</keyword>